<evidence type="ECO:0000256" key="6">
    <source>
        <dbReference type="ARBA" id="ARBA00023273"/>
    </source>
</evidence>
<evidence type="ECO:0000256" key="3">
    <source>
        <dbReference type="ARBA" id="ARBA00022490"/>
    </source>
</evidence>
<evidence type="ECO:0000256" key="4">
    <source>
        <dbReference type="ARBA" id="ARBA00022737"/>
    </source>
</evidence>
<dbReference type="SMART" id="SM00676">
    <property type="entry name" value="DM10"/>
    <property type="match status" value="1"/>
</dbReference>
<feature type="non-terminal residue" evidence="9">
    <location>
        <position position="1"/>
    </location>
</feature>
<keyword evidence="5" id="KW-0206">Cytoskeleton</keyword>
<organism evidence="9 10">
    <name type="scientific">Haematococcus lacustris</name>
    <name type="common">Green alga</name>
    <name type="synonym">Haematococcus pluvialis</name>
    <dbReference type="NCBI Taxonomy" id="44745"/>
    <lineage>
        <taxon>Eukaryota</taxon>
        <taxon>Viridiplantae</taxon>
        <taxon>Chlorophyta</taxon>
        <taxon>core chlorophytes</taxon>
        <taxon>Chlorophyceae</taxon>
        <taxon>CS clade</taxon>
        <taxon>Chlamydomonadales</taxon>
        <taxon>Haematococcaceae</taxon>
        <taxon>Haematococcus</taxon>
    </lineage>
</organism>
<keyword evidence="10" id="KW-1185">Reference proteome</keyword>
<dbReference type="EMBL" id="BLLF01000780">
    <property type="protein sequence ID" value="GFH14905.1"/>
    <property type="molecule type" value="Genomic_DNA"/>
</dbReference>
<name>A0A699Z080_HAELA</name>
<dbReference type="PANTHER" id="PTHR12086">
    <property type="entry name" value="EF-HAND DOMAIN C-TERMINAL CONTAINING PROTEIN"/>
    <property type="match status" value="1"/>
</dbReference>
<protein>
    <recommendedName>
        <fullName evidence="8">DM10 domain-containing protein</fullName>
    </recommendedName>
</protein>
<dbReference type="Gene3D" id="2.30.29.170">
    <property type="match status" value="1"/>
</dbReference>
<dbReference type="GO" id="GO:0005930">
    <property type="term" value="C:axoneme"/>
    <property type="evidence" value="ECO:0007669"/>
    <property type="project" value="TreeGrafter"/>
</dbReference>
<feature type="domain" description="DM10" evidence="8">
    <location>
        <begin position="130"/>
        <end position="229"/>
    </location>
</feature>
<evidence type="ECO:0000256" key="2">
    <source>
        <dbReference type="ARBA" id="ARBA00004245"/>
    </source>
</evidence>
<dbReference type="Proteomes" id="UP000485058">
    <property type="component" value="Unassembled WGS sequence"/>
</dbReference>
<keyword evidence="4" id="KW-0677">Repeat</keyword>
<dbReference type="InterPro" id="IPR006602">
    <property type="entry name" value="DM10_dom"/>
</dbReference>
<evidence type="ECO:0000256" key="1">
    <source>
        <dbReference type="ARBA" id="ARBA00004138"/>
    </source>
</evidence>
<evidence type="ECO:0000256" key="7">
    <source>
        <dbReference type="SAM" id="MobiDB-lite"/>
    </source>
</evidence>
<sequence>LLGMRRQQKSTLKYLHGRPIVEDPILVGPLLTLDMDHTNEAPLNLQASVTQLAQQQRHGAAHNEQSPQSTAGGTWGNHTMHWTGSKTPGWLKYDKKEALLGVATCTAPVGATCSPLPAGVLRPGGLAAVQLLLTGLGAVMYSPLEETRVRQFELKYHLEDNSLEILEPQQANSGLPHGKYLQRNKVKLADGSELKHTALLVGTTVTIYGRAFHIVACDAQTRAFFSELQLQQAPDQAMPHGRYDATRMVTFPDCEG</sequence>
<dbReference type="InterPro" id="IPR040193">
    <property type="entry name" value="EFHC1/EFHC2/EFHB"/>
</dbReference>
<dbReference type="AlphaFoldDB" id="A0A699Z080"/>
<dbReference type="Pfam" id="PF06565">
    <property type="entry name" value="DM10_dom"/>
    <property type="match status" value="1"/>
</dbReference>
<dbReference type="GO" id="GO:0000281">
    <property type="term" value="P:mitotic cytokinesis"/>
    <property type="evidence" value="ECO:0007669"/>
    <property type="project" value="TreeGrafter"/>
</dbReference>
<keyword evidence="6" id="KW-0966">Cell projection</keyword>
<comment type="subcellular location">
    <subcellularLocation>
        <location evidence="1">Cell projection</location>
        <location evidence="1">Cilium</location>
    </subcellularLocation>
    <subcellularLocation>
        <location evidence="2">Cytoplasm</location>
        <location evidence="2">Cytoskeleton</location>
    </subcellularLocation>
</comment>
<dbReference type="GO" id="GO:0043014">
    <property type="term" value="F:alpha-tubulin binding"/>
    <property type="evidence" value="ECO:0007669"/>
    <property type="project" value="TreeGrafter"/>
</dbReference>
<dbReference type="PANTHER" id="PTHR12086:SF9">
    <property type="entry name" value="EF-HAND DOMAIN-CONTAINING PROTEIN 1"/>
    <property type="match status" value="1"/>
</dbReference>
<keyword evidence="3" id="KW-0963">Cytoplasm</keyword>
<dbReference type="GO" id="GO:0060285">
    <property type="term" value="P:cilium-dependent cell motility"/>
    <property type="evidence" value="ECO:0007669"/>
    <property type="project" value="TreeGrafter"/>
</dbReference>
<gene>
    <name evidence="9" type="ORF">HaLaN_11042</name>
</gene>
<evidence type="ECO:0000259" key="8">
    <source>
        <dbReference type="PROSITE" id="PS51336"/>
    </source>
</evidence>
<evidence type="ECO:0000313" key="10">
    <source>
        <dbReference type="Proteomes" id="UP000485058"/>
    </source>
</evidence>
<dbReference type="GO" id="GO:0007052">
    <property type="term" value="P:mitotic spindle organization"/>
    <property type="evidence" value="ECO:0007669"/>
    <property type="project" value="TreeGrafter"/>
</dbReference>
<feature type="region of interest" description="Disordered" evidence="7">
    <location>
        <begin position="52"/>
        <end position="79"/>
    </location>
</feature>
<reference evidence="9 10" key="1">
    <citation type="submission" date="2020-02" db="EMBL/GenBank/DDBJ databases">
        <title>Draft genome sequence of Haematococcus lacustris strain NIES-144.</title>
        <authorList>
            <person name="Morimoto D."/>
            <person name="Nakagawa S."/>
            <person name="Yoshida T."/>
            <person name="Sawayama S."/>
        </authorList>
    </citation>
    <scope>NUCLEOTIDE SEQUENCE [LARGE SCALE GENOMIC DNA]</scope>
    <source>
        <strain evidence="9 10">NIES-144</strain>
    </source>
</reference>
<accession>A0A699Z080</accession>
<dbReference type="GO" id="GO:0072686">
    <property type="term" value="C:mitotic spindle"/>
    <property type="evidence" value="ECO:0007669"/>
    <property type="project" value="TreeGrafter"/>
</dbReference>
<dbReference type="PROSITE" id="PS51336">
    <property type="entry name" value="DM10"/>
    <property type="match status" value="1"/>
</dbReference>
<evidence type="ECO:0000313" key="9">
    <source>
        <dbReference type="EMBL" id="GFH14905.1"/>
    </source>
</evidence>
<evidence type="ECO:0000256" key="5">
    <source>
        <dbReference type="ARBA" id="ARBA00023212"/>
    </source>
</evidence>
<proteinExistence type="predicted"/>
<comment type="caution">
    <text evidence="9">The sequence shown here is derived from an EMBL/GenBank/DDBJ whole genome shotgun (WGS) entry which is preliminary data.</text>
</comment>